<dbReference type="EMBL" id="OY731408">
    <property type="protein sequence ID" value="CAJ1978288.1"/>
    <property type="molecule type" value="Genomic_DNA"/>
</dbReference>
<feature type="compositionally biased region" description="Basic and acidic residues" evidence="1">
    <location>
        <begin position="30"/>
        <end position="41"/>
    </location>
</feature>
<feature type="non-terminal residue" evidence="2">
    <location>
        <position position="1"/>
    </location>
</feature>
<reference evidence="2" key="1">
    <citation type="submission" date="2023-10" db="EMBL/GenBank/DDBJ databases">
        <authorList>
            <person name="Domelevo Entfellner J.-B."/>
        </authorList>
    </citation>
    <scope>NUCLEOTIDE SEQUENCE</scope>
</reference>
<dbReference type="Proteomes" id="UP001189624">
    <property type="component" value="Chromosome 11"/>
</dbReference>
<sequence>QERQGRTVVYSRWTAVCPQRLPMDGRLARVDDRLPPMETSRRPSGKGGRSSALQRLLMDAYLP</sequence>
<protein>
    <submittedName>
        <fullName evidence="2">Uncharacterized protein</fullName>
    </submittedName>
</protein>
<gene>
    <name evidence="2" type="ORF">AYBTSS11_LOCUS30478</name>
</gene>
<organism evidence="2 3">
    <name type="scientific">Sphenostylis stenocarpa</name>
    <dbReference type="NCBI Taxonomy" id="92480"/>
    <lineage>
        <taxon>Eukaryota</taxon>
        <taxon>Viridiplantae</taxon>
        <taxon>Streptophyta</taxon>
        <taxon>Embryophyta</taxon>
        <taxon>Tracheophyta</taxon>
        <taxon>Spermatophyta</taxon>
        <taxon>Magnoliopsida</taxon>
        <taxon>eudicotyledons</taxon>
        <taxon>Gunneridae</taxon>
        <taxon>Pentapetalae</taxon>
        <taxon>rosids</taxon>
        <taxon>fabids</taxon>
        <taxon>Fabales</taxon>
        <taxon>Fabaceae</taxon>
        <taxon>Papilionoideae</taxon>
        <taxon>50 kb inversion clade</taxon>
        <taxon>NPAAA clade</taxon>
        <taxon>indigoferoid/millettioid clade</taxon>
        <taxon>Phaseoleae</taxon>
        <taxon>Sphenostylis</taxon>
    </lineage>
</organism>
<dbReference type="Gramene" id="rna-AYBTSS11_LOCUS30478">
    <property type="protein sequence ID" value="CAJ1978288.1"/>
    <property type="gene ID" value="gene-AYBTSS11_LOCUS30478"/>
</dbReference>
<evidence type="ECO:0000313" key="3">
    <source>
        <dbReference type="Proteomes" id="UP001189624"/>
    </source>
</evidence>
<feature type="region of interest" description="Disordered" evidence="1">
    <location>
        <begin position="30"/>
        <end position="63"/>
    </location>
</feature>
<evidence type="ECO:0000313" key="2">
    <source>
        <dbReference type="EMBL" id="CAJ1978288.1"/>
    </source>
</evidence>
<proteinExistence type="predicted"/>
<accession>A0AA87B8L3</accession>
<evidence type="ECO:0000256" key="1">
    <source>
        <dbReference type="SAM" id="MobiDB-lite"/>
    </source>
</evidence>
<keyword evidence="3" id="KW-1185">Reference proteome</keyword>
<name>A0AA87B8L3_9FABA</name>
<dbReference type="AlphaFoldDB" id="A0AA87B8L3"/>